<evidence type="ECO:0000256" key="1">
    <source>
        <dbReference type="ARBA" id="ARBA00001947"/>
    </source>
</evidence>
<dbReference type="CDD" id="cd00384">
    <property type="entry name" value="ALAD_PBGS"/>
    <property type="match status" value="1"/>
</dbReference>
<feature type="active site" description="Schiff-base intermediate with substrate" evidence="12">
    <location>
        <position position="245"/>
    </location>
</feature>
<dbReference type="PRINTS" id="PR00144">
    <property type="entry name" value="DALDHYDRTASE"/>
</dbReference>
<name>A0A1H0W208_9CLOT</name>
<dbReference type="EC" id="4.2.1.24" evidence="5 16"/>
<comment type="subunit">
    <text evidence="4 16">Homooctamer.</text>
</comment>
<evidence type="ECO:0000256" key="15">
    <source>
        <dbReference type="PIRSR" id="PIRSR001415-5"/>
    </source>
</evidence>
<comment type="catalytic activity">
    <reaction evidence="11 16">
        <text>2 5-aminolevulinate = porphobilinogen + 2 H2O + H(+)</text>
        <dbReference type="Rhea" id="RHEA:24064"/>
        <dbReference type="ChEBI" id="CHEBI:15377"/>
        <dbReference type="ChEBI" id="CHEBI:15378"/>
        <dbReference type="ChEBI" id="CHEBI:58126"/>
        <dbReference type="ChEBI" id="CHEBI:356416"/>
        <dbReference type="EC" id="4.2.1.24"/>
    </reaction>
</comment>
<dbReference type="NCBIfam" id="NF006762">
    <property type="entry name" value="PRK09283.1"/>
    <property type="match status" value="1"/>
</dbReference>
<evidence type="ECO:0000256" key="7">
    <source>
        <dbReference type="ARBA" id="ARBA00023133"/>
    </source>
</evidence>
<feature type="binding site" evidence="13">
    <location>
        <position position="271"/>
    </location>
    <ligand>
        <name>5-aminolevulinate</name>
        <dbReference type="ChEBI" id="CHEBI:356416"/>
        <label>2</label>
    </ligand>
</feature>
<keyword evidence="9 16" id="KW-0627">Porphyrin biosynthesis</keyword>
<dbReference type="SMART" id="SM01004">
    <property type="entry name" value="ALAD"/>
    <property type="match status" value="1"/>
</dbReference>
<organism evidence="18 19">
    <name type="scientific">Clostridium gasigenes</name>
    <dbReference type="NCBI Taxonomy" id="94869"/>
    <lineage>
        <taxon>Bacteria</taxon>
        <taxon>Bacillati</taxon>
        <taxon>Bacillota</taxon>
        <taxon>Clostridia</taxon>
        <taxon>Eubacteriales</taxon>
        <taxon>Clostridiaceae</taxon>
        <taxon>Clostridium</taxon>
    </lineage>
</organism>
<dbReference type="SUPFAM" id="SSF51569">
    <property type="entry name" value="Aldolase"/>
    <property type="match status" value="1"/>
</dbReference>
<keyword evidence="19" id="KW-1185">Reference proteome</keyword>
<keyword evidence="8 16" id="KW-0456">Lyase</keyword>
<evidence type="ECO:0000313" key="18">
    <source>
        <dbReference type="EMBL" id="SDP84545.1"/>
    </source>
</evidence>
<feature type="binding site" evidence="14">
    <location>
        <position position="119"/>
    </location>
    <ligand>
        <name>Zn(2+)</name>
        <dbReference type="ChEBI" id="CHEBI:29105"/>
        <note>catalytic</note>
    </ligand>
</feature>
<keyword evidence="14" id="KW-0479">Metal-binding</keyword>
<comment type="pathway">
    <text evidence="2">Porphyrin-containing compound metabolism; protoporphyrin-IX biosynthesis; coproporphyrinogen-III from 5-aminolevulinate: step 1/4.</text>
</comment>
<evidence type="ECO:0000313" key="19">
    <source>
        <dbReference type="Proteomes" id="UP000198597"/>
    </source>
</evidence>
<evidence type="ECO:0000256" key="17">
    <source>
        <dbReference type="RuleBase" id="RU004161"/>
    </source>
</evidence>
<dbReference type="PIRSF" id="PIRSF001415">
    <property type="entry name" value="Porphbilin_synth"/>
    <property type="match status" value="1"/>
</dbReference>
<dbReference type="GO" id="GO:0004655">
    <property type="term" value="F:porphobilinogen synthase activity"/>
    <property type="evidence" value="ECO:0007669"/>
    <property type="project" value="UniProtKB-EC"/>
</dbReference>
<dbReference type="RefSeq" id="WP_089973625.1">
    <property type="nucleotide sequence ID" value="NZ_FNJM01000026.1"/>
</dbReference>
<feature type="binding site" evidence="15">
    <location>
        <position position="230"/>
    </location>
    <ligand>
        <name>Mg(2+)</name>
        <dbReference type="ChEBI" id="CHEBI:18420"/>
    </ligand>
</feature>
<feature type="binding site" evidence="13">
    <location>
        <position position="214"/>
    </location>
    <ligand>
        <name>5-aminolevulinate</name>
        <dbReference type="ChEBI" id="CHEBI:356416"/>
        <label>1</label>
    </ligand>
</feature>
<dbReference type="AlphaFoldDB" id="A0A1H0W208"/>
<evidence type="ECO:0000256" key="4">
    <source>
        <dbReference type="ARBA" id="ARBA00011823"/>
    </source>
</evidence>
<feature type="active site" description="Schiff-base intermediate with substrate" evidence="12">
    <location>
        <position position="192"/>
    </location>
</feature>
<comment type="similarity">
    <text evidence="3 17">Belongs to the ALAD family.</text>
</comment>
<feature type="binding site" evidence="13">
    <location>
        <position position="310"/>
    </location>
    <ligand>
        <name>5-aminolevulinate</name>
        <dbReference type="ChEBI" id="CHEBI:356416"/>
        <label>2</label>
    </ligand>
</feature>
<evidence type="ECO:0000256" key="6">
    <source>
        <dbReference type="ARBA" id="ARBA00020771"/>
    </source>
</evidence>
<dbReference type="GO" id="GO:0006782">
    <property type="term" value="P:protoporphyrinogen IX biosynthetic process"/>
    <property type="evidence" value="ECO:0007669"/>
    <property type="project" value="UniProtKB-UniPathway"/>
</dbReference>
<evidence type="ECO:0000256" key="13">
    <source>
        <dbReference type="PIRSR" id="PIRSR001415-2"/>
    </source>
</evidence>
<evidence type="ECO:0000256" key="14">
    <source>
        <dbReference type="PIRSR" id="PIRSR001415-3"/>
    </source>
</evidence>
<keyword evidence="15" id="KW-0460">Magnesium</keyword>
<comment type="function">
    <text evidence="10">Catalyzes an early step in the biosynthesis of tetrapyrroles. Binds two molecules of 5-aminolevulinate per subunit, each at a distinct site, and catalyzes their condensation to form porphobilinogen.</text>
</comment>
<gene>
    <name evidence="18" type="ORF">SAMN04488529_1266</name>
</gene>
<dbReference type="STRING" id="94869.SAMN04488529_1266"/>
<evidence type="ECO:0000256" key="10">
    <source>
        <dbReference type="ARBA" id="ARBA00025628"/>
    </source>
</evidence>
<reference evidence="18 19" key="1">
    <citation type="submission" date="2016-10" db="EMBL/GenBank/DDBJ databases">
        <authorList>
            <person name="de Groot N.N."/>
        </authorList>
    </citation>
    <scope>NUCLEOTIDE SEQUENCE [LARGE SCALE GENOMIC DNA]</scope>
    <source>
        <strain evidence="18 19">DSM 12272</strain>
    </source>
</reference>
<feature type="binding site" evidence="13">
    <location>
        <position position="202"/>
    </location>
    <ligand>
        <name>5-aminolevulinate</name>
        <dbReference type="ChEBI" id="CHEBI:356416"/>
        <label>1</label>
    </ligand>
</feature>
<evidence type="ECO:0000256" key="5">
    <source>
        <dbReference type="ARBA" id="ARBA00012053"/>
    </source>
</evidence>
<dbReference type="OrthoDB" id="9805001at2"/>
<comment type="cofactor">
    <cofactor evidence="1">
        <name>Zn(2+)</name>
        <dbReference type="ChEBI" id="CHEBI:29105"/>
    </cofactor>
</comment>
<dbReference type="Proteomes" id="UP000198597">
    <property type="component" value="Unassembled WGS sequence"/>
</dbReference>
<dbReference type="InterPro" id="IPR001731">
    <property type="entry name" value="ALAD"/>
</dbReference>
<evidence type="ECO:0000256" key="12">
    <source>
        <dbReference type="PIRSR" id="PIRSR001415-1"/>
    </source>
</evidence>
<keyword evidence="14" id="KW-0862">Zinc</keyword>
<evidence type="ECO:0000256" key="16">
    <source>
        <dbReference type="RuleBase" id="RU000515"/>
    </source>
</evidence>
<evidence type="ECO:0000256" key="11">
    <source>
        <dbReference type="ARBA" id="ARBA00047651"/>
    </source>
</evidence>
<feature type="binding site" evidence="14">
    <location>
        <position position="127"/>
    </location>
    <ligand>
        <name>Zn(2+)</name>
        <dbReference type="ChEBI" id="CHEBI:29105"/>
        <note>catalytic</note>
    </ligand>
</feature>
<sequence length="324" mass="35873">MIKRGRRLRETAFIRDMVRENTLTSNDFIFPIFVVEGENIKEEISSLEGNYHWSIDRLPEVIKEVEDLGIKGVILFGLPEHKDCTGSEAYSESGIVQKAVAKTRETSDKLYVITDVCMCQYTDHGHCGILDGDVVNNDRTLVKIGEIALSHAKAGAHMVAPSDMMDGRVGYIRNILDINGYENVAIMSYSAKYCSAFYGPFRAAANSAPKSGDRRTYQMDPANAREALHEIDMDVEEGADIIMVKPALSYLDIIKGAKERVNVPVCAYSVSGEFAIVKAGAKLGLINEKAVALEMLLSIKRAGADMIITYYALEASKWIKEDNK</sequence>
<dbReference type="GO" id="GO:0005829">
    <property type="term" value="C:cytosol"/>
    <property type="evidence" value="ECO:0007669"/>
    <property type="project" value="TreeGrafter"/>
</dbReference>
<dbReference type="PROSITE" id="PS00169">
    <property type="entry name" value="D_ALA_DEHYDRATASE"/>
    <property type="match status" value="1"/>
</dbReference>
<evidence type="ECO:0000256" key="2">
    <source>
        <dbReference type="ARBA" id="ARBA00004694"/>
    </source>
</evidence>
<dbReference type="GO" id="GO:0008270">
    <property type="term" value="F:zinc ion binding"/>
    <property type="evidence" value="ECO:0007669"/>
    <property type="project" value="TreeGrafter"/>
</dbReference>
<dbReference type="FunFam" id="3.20.20.70:FF:000019">
    <property type="entry name" value="Delta-aminolevulinic acid dehydratase"/>
    <property type="match status" value="1"/>
</dbReference>
<accession>A0A1H0W208</accession>
<evidence type="ECO:0000256" key="8">
    <source>
        <dbReference type="ARBA" id="ARBA00023239"/>
    </source>
</evidence>
<evidence type="ECO:0000256" key="9">
    <source>
        <dbReference type="ARBA" id="ARBA00023244"/>
    </source>
</evidence>
<feature type="binding site" evidence="14">
    <location>
        <position position="117"/>
    </location>
    <ligand>
        <name>Zn(2+)</name>
        <dbReference type="ChEBI" id="CHEBI:29105"/>
        <note>catalytic</note>
    </ligand>
</feature>
<dbReference type="Gene3D" id="3.20.20.70">
    <property type="entry name" value="Aldolase class I"/>
    <property type="match status" value="1"/>
</dbReference>
<evidence type="ECO:0000256" key="3">
    <source>
        <dbReference type="ARBA" id="ARBA00008055"/>
    </source>
</evidence>
<dbReference type="EMBL" id="FNJM01000026">
    <property type="protein sequence ID" value="SDP84545.1"/>
    <property type="molecule type" value="Genomic_DNA"/>
</dbReference>
<dbReference type="InterPro" id="IPR013785">
    <property type="entry name" value="Aldolase_TIM"/>
</dbReference>
<dbReference type="Pfam" id="PF00490">
    <property type="entry name" value="ALAD"/>
    <property type="match status" value="1"/>
</dbReference>
<dbReference type="UniPathway" id="UPA00251">
    <property type="reaction ID" value="UER00318"/>
</dbReference>
<protein>
    <recommendedName>
        <fullName evidence="6 16">Delta-aminolevulinic acid dehydratase</fullName>
        <ecNumber evidence="5 16">4.2.1.24</ecNumber>
    </recommendedName>
</protein>
<dbReference type="InterPro" id="IPR030656">
    <property type="entry name" value="ALAD_AS"/>
</dbReference>
<keyword evidence="7" id="KW-0350">Heme biosynthesis</keyword>
<dbReference type="PANTHER" id="PTHR11458:SF0">
    <property type="entry name" value="DELTA-AMINOLEVULINIC ACID DEHYDRATASE"/>
    <property type="match status" value="1"/>
</dbReference>
<dbReference type="PANTHER" id="PTHR11458">
    <property type="entry name" value="DELTA-AMINOLEVULINIC ACID DEHYDRATASE"/>
    <property type="match status" value="1"/>
</dbReference>
<proteinExistence type="inferred from homology"/>